<dbReference type="GO" id="GO:0017136">
    <property type="term" value="F:histone deacetylase activity, NAD-dependent"/>
    <property type="evidence" value="ECO:0007669"/>
    <property type="project" value="TreeGrafter"/>
</dbReference>
<evidence type="ECO:0000313" key="6">
    <source>
        <dbReference type="EMBL" id="PJJ40214.1"/>
    </source>
</evidence>
<dbReference type="InterPro" id="IPR029035">
    <property type="entry name" value="DHS-like_NAD/FAD-binding_dom"/>
</dbReference>
<comment type="caution">
    <text evidence="4">Lacks conserved residue(s) required for the propagation of feature annotation.</text>
</comment>
<proteinExistence type="predicted"/>
<organism evidence="6 7">
    <name type="scientific">Hallerella succinigenes</name>
    <dbReference type="NCBI Taxonomy" id="1896222"/>
    <lineage>
        <taxon>Bacteria</taxon>
        <taxon>Pseudomonadati</taxon>
        <taxon>Fibrobacterota</taxon>
        <taxon>Fibrobacteria</taxon>
        <taxon>Fibrobacterales</taxon>
        <taxon>Fibrobacteraceae</taxon>
        <taxon>Hallerella</taxon>
    </lineage>
</organism>
<dbReference type="InterPro" id="IPR026590">
    <property type="entry name" value="Ssirtuin_cat_dom"/>
</dbReference>
<name>A0A2M9A3D7_9BACT</name>
<dbReference type="EC" id="2.3.1.286" evidence="1"/>
<dbReference type="GO" id="GO:0036054">
    <property type="term" value="F:protein-malonyllysine demalonylase activity"/>
    <property type="evidence" value="ECO:0007669"/>
    <property type="project" value="InterPro"/>
</dbReference>
<dbReference type="CDD" id="cd01412">
    <property type="entry name" value="SIRT5_Af1_CobB"/>
    <property type="match status" value="1"/>
</dbReference>
<evidence type="ECO:0000256" key="2">
    <source>
        <dbReference type="ARBA" id="ARBA00022679"/>
    </source>
</evidence>
<protein>
    <recommendedName>
        <fullName evidence="1">protein acetyllysine N-acetyltransferase</fullName>
        <ecNumber evidence="1">2.3.1.286</ecNumber>
    </recommendedName>
</protein>
<dbReference type="PROSITE" id="PS50305">
    <property type="entry name" value="SIRTUIN"/>
    <property type="match status" value="1"/>
</dbReference>
<dbReference type="InterPro" id="IPR003000">
    <property type="entry name" value="Sirtuin"/>
</dbReference>
<dbReference type="EMBL" id="PGEX01000001">
    <property type="protein sequence ID" value="PJJ40214.1"/>
    <property type="molecule type" value="Genomic_DNA"/>
</dbReference>
<evidence type="ECO:0000256" key="3">
    <source>
        <dbReference type="ARBA" id="ARBA00023027"/>
    </source>
</evidence>
<accession>A0A2M9A3D7</accession>
<evidence type="ECO:0000259" key="5">
    <source>
        <dbReference type="PROSITE" id="PS50305"/>
    </source>
</evidence>
<evidence type="ECO:0000313" key="7">
    <source>
        <dbReference type="Proteomes" id="UP000231134"/>
    </source>
</evidence>
<dbReference type="PANTHER" id="PTHR11085">
    <property type="entry name" value="NAD-DEPENDENT PROTEIN DEACYLASE SIRTUIN-5, MITOCHONDRIAL-RELATED"/>
    <property type="match status" value="1"/>
</dbReference>
<dbReference type="GO" id="GO:0070403">
    <property type="term" value="F:NAD+ binding"/>
    <property type="evidence" value="ECO:0007669"/>
    <property type="project" value="InterPro"/>
</dbReference>
<comment type="caution">
    <text evidence="6">The sequence shown here is derived from an EMBL/GenBank/DDBJ whole genome shotgun (WGS) entry which is preliminary data.</text>
</comment>
<dbReference type="Gene3D" id="3.40.50.1220">
    <property type="entry name" value="TPP-binding domain"/>
    <property type="match status" value="1"/>
</dbReference>
<keyword evidence="2" id="KW-0808">Transferase</keyword>
<dbReference type="InterPro" id="IPR026591">
    <property type="entry name" value="Sirtuin_cat_small_dom_sf"/>
</dbReference>
<dbReference type="InterPro" id="IPR050134">
    <property type="entry name" value="NAD-dep_sirtuin_deacylases"/>
</dbReference>
<dbReference type="OrthoDB" id="9800582at2"/>
<dbReference type="SUPFAM" id="SSF52467">
    <property type="entry name" value="DHS-like NAD/FAD-binding domain"/>
    <property type="match status" value="1"/>
</dbReference>
<keyword evidence="3" id="KW-0520">NAD</keyword>
<evidence type="ECO:0000256" key="4">
    <source>
        <dbReference type="PROSITE-ProRule" id="PRU00236"/>
    </source>
</evidence>
<keyword evidence="7" id="KW-1185">Reference proteome</keyword>
<dbReference type="RefSeq" id="WP_100424327.1">
    <property type="nucleotide sequence ID" value="NZ_JAQXKX010000009.1"/>
</dbReference>
<feature type="domain" description="Deacetylase sirtuin-type" evidence="5">
    <location>
        <begin position="1"/>
        <end position="229"/>
    </location>
</feature>
<reference evidence="6 7" key="1">
    <citation type="submission" date="2017-11" db="EMBL/GenBank/DDBJ databases">
        <title>Animal gut microbial communities from fecal samples from Wisconsin, USA.</title>
        <authorList>
            <person name="Neumann A."/>
        </authorList>
    </citation>
    <scope>NUCLEOTIDE SEQUENCE [LARGE SCALE GENOMIC DNA]</scope>
    <source>
        <strain evidence="6 7">UWS3</strain>
    </source>
</reference>
<dbReference type="Pfam" id="PF02146">
    <property type="entry name" value="SIR2"/>
    <property type="match status" value="1"/>
</dbReference>
<dbReference type="Proteomes" id="UP000231134">
    <property type="component" value="Unassembled WGS sequence"/>
</dbReference>
<sequence length="232" mass="26183">MKLVVLTGAGISAESGLRTFRGNDGLWENEPIEAVATPEGYFHDKKRVKNFYNGLRVGLSKFKPNAAHIALAKLEEKLGDDFLLITQNVDDLHERAGSKRVLHMHGYLKKLRCEKNEGHVFDFTGEETMETQCPICGAMSRPHIVWFGEIPLYMERIERALQNTDEFVYIGTSSVVYPAAGFKQIAKHFGAHVTCLNLEIDTSDPNTDTNIQGKATEVVPRWCEEFLQKIKK</sequence>
<gene>
    <name evidence="6" type="ORF">BGX16_0127</name>
</gene>
<dbReference type="PANTHER" id="PTHR11085:SF4">
    <property type="entry name" value="NAD-DEPENDENT PROTEIN DEACYLASE"/>
    <property type="match status" value="1"/>
</dbReference>
<dbReference type="GO" id="GO:0036055">
    <property type="term" value="F:protein-succinyllysine desuccinylase activity"/>
    <property type="evidence" value="ECO:0007669"/>
    <property type="project" value="InterPro"/>
</dbReference>
<dbReference type="Gene3D" id="3.30.1600.10">
    <property type="entry name" value="SIR2/SIRT2 'Small Domain"/>
    <property type="match status" value="1"/>
</dbReference>
<dbReference type="InterPro" id="IPR027546">
    <property type="entry name" value="Sirtuin_class_III"/>
</dbReference>
<evidence type="ECO:0000256" key="1">
    <source>
        <dbReference type="ARBA" id="ARBA00012928"/>
    </source>
</evidence>
<dbReference type="AlphaFoldDB" id="A0A2M9A3D7"/>